<reference evidence="1 2" key="1">
    <citation type="submission" date="2019-10" db="EMBL/GenBank/DDBJ databases">
        <authorList>
            <person name="Palmer J.M."/>
        </authorList>
    </citation>
    <scope>NUCLEOTIDE SEQUENCE [LARGE SCALE GENOMIC DNA]</scope>
    <source>
        <strain evidence="1 2">TWF506</strain>
    </source>
</reference>
<gene>
    <name evidence="1" type="ORF">TWF506_001850</name>
</gene>
<dbReference type="AlphaFoldDB" id="A0AAN8S5T7"/>
<name>A0AAN8S5T7_9PEZI</name>
<comment type="caution">
    <text evidence="1">The sequence shown here is derived from an EMBL/GenBank/DDBJ whole genome shotgun (WGS) entry which is preliminary data.</text>
</comment>
<organism evidence="1 2">
    <name type="scientific">Arthrobotrys conoides</name>
    <dbReference type="NCBI Taxonomy" id="74498"/>
    <lineage>
        <taxon>Eukaryota</taxon>
        <taxon>Fungi</taxon>
        <taxon>Dikarya</taxon>
        <taxon>Ascomycota</taxon>
        <taxon>Pezizomycotina</taxon>
        <taxon>Orbiliomycetes</taxon>
        <taxon>Orbiliales</taxon>
        <taxon>Orbiliaceae</taxon>
        <taxon>Arthrobotrys</taxon>
    </lineage>
</organism>
<evidence type="ECO:0000313" key="1">
    <source>
        <dbReference type="EMBL" id="KAK6521640.1"/>
    </source>
</evidence>
<dbReference type="Proteomes" id="UP001307849">
    <property type="component" value="Unassembled WGS sequence"/>
</dbReference>
<accession>A0AAN8S5T7</accession>
<keyword evidence="2" id="KW-1185">Reference proteome</keyword>
<evidence type="ECO:0000313" key="2">
    <source>
        <dbReference type="Proteomes" id="UP001307849"/>
    </source>
</evidence>
<sequence>MSPGKRLPKQIFDSLGADLGRQIHFSPKTYRKLVLAAAFLVGLPHLEIINDMMELDPLPIQSLPTLSILAPAHAQNTIRLRVLKLNLGEYTDIDSMDGLVIRTSQPERSFFDWIRNIRQCLEEIQLIYTKGIKLSLRMLELPKLKKLTLGRFDIESETLVESIATCSRFKTSSVI</sequence>
<protein>
    <submittedName>
        <fullName evidence="1">Uncharacterized protein</fullName>
    </submittedName>
</protein>
<dbReference type="EMBL" id="JAVHJM010000001">
    <property type="protein sequence ID" value="KAK6521640.1"/>
    <property type="molecule type" value="Genomic_DNA"/>
</dbReference>
<proteinExistence type="predicted"/>